<evidence type="ECO:0000313" key="5">
    <source>
        <dbReference type="EMBL" id="KAK3002275.1"/>
    </source>
</evidence>
<dbReference type="InterPro" id="IPR027214">
    <property type="entry name" value="Cystatin"/>
</dbReference>
<proteinExistence type="inferred from homology"/>
<evidence type="ECO:0000313" key="6">
    <source>
        <dbReference type="Proteomes" id="UP001188597"/>
    </source>
</evidence>
<dbReference type="InterPro" id="IPR046350">
    <property type="entry name" value="Cystatin_sf"/>
</dbReference>
<dbReference type="PANTHER" id="PTHR11413:SF103">
    <property type="entry name" value="CYSTEINE PROTEINASE INHIBITOR 12"/>
    <property type="match status" value="1"/>
</dbReference>
<sequence length="195" mass="22101">MNFQWVRIVDVNTVLVAGMRYDLTLELTTPGTSDPRRYCASVWEKLDGKIVLWDWEIIDEIGFSPKITDLANFAVNTLNCFGNTDLQLVRILKASTNPAFGLRFVLTLELTANGASYSKVYRHGSRFHAEVRDAKTNELVNDLANFAVEEYNQKENAHLRFLELLHATCSEVVAGMSYNIVVALDDGYDITWQKC</sequence>
<keyword evidence="6" id="KW-1185">Reference proteome</keyword>
<dbReference type="GO" id="GO:0004869">
    <property type="term" value="F:cysteine-type endopeptidase inhibitor activity"/>
    <property type="evidence" value="ECO:0007669"/>
    <property type="project" value="UniProtKB-KW"/>
</dbReference>
<protein>
    <recommendedName>
        <fullName evidence="3">Cysteine proteinase inhibitor</fullName>
    </recommendedName>
</protein>
<dbReference type="AlphaFoldDB" id="A0AA88V5R0"/>
<dbReference type="EMBL" id="JAVXUP010002622">
    <property type="protein sequence ID" value="KAK3002275.1"/>
    <property type="molecule type" value="Genomic_DNA"/>
</dbReference>
<dbReference type="Gene3D" id="3.10.450.10">
    <property type="match status" value="3"/>
</dbReference>
<evidence type="ECO:0000256" key="2">
    <source>
        <dbReference type="ARBA" id="ARBA00022704"/>
    </source>
</evidence>
<evidence type="ECO:0000256" key="3">
    <source>
        <dbReference type="RuleBase" id="RU362130"/>
    </source>
</evidence>
<feature type="domain" description="Cystatin" evidence="4">
    <location>
        <begin position="135"/>
        <end position="187"/>
    </location>
</feature>
<evidence type="ECO:0000259" key="4">
    <source>
        <dbReference type="Pfam" id="PF00031"/>
    </source>
</evidence>
<name>A0AA88V5R0_9ASTE</name>
<reference evidence="5" key="1">
    <citation type="submission" date="2022-12" db="EMBL/GenBank/DDBJ databases">
        <title>Draft genome assemblies for two species of Escallonia (Escalloniales).</title>
        <authorList>
            <person name="Chanderbali A."/>
            <person name="Dervinis C."/>
            <person name="Anghel I."/>
            <person name="Soltis D."/>
            <person name="Soltis P."/>
            <person name="Zapata F."/>
        </authorList>
    </citation>
    <scope>NUCLEOTIDE SEQUENCE</scope>
    <source>
        <strain evidence="5">UCBG64.0493</strain>
        <tissue evidence="5">Leaf</tissue>
    </source>
</reference>
<comment type="caution">
    <text evidence="5">The sequence shown here is derived from an EMBL/GenBank/DDBJ whole genome shotgun (WGS) entry which is preliminary data.</text>
</comment>
<dbReference type="Proteomes" id="UP001188597">
    <property type="component" value="Unassembled WGS sequence"/>
</dbReference>
<dbReference type="PANTHER" id="PTHR11413">
    <property type="entry name" value="CYSTATIN FAMILY MEMBER"/>
    <property type="match status" value="1"/>
</dbReference>
<dbReference type="CDD" id="cd00042">
    <property type="entry name" value="CY"/>
    <property type="match status" value="1"/>
</dbReference>
<dbReference type="InterPro" id="IPR000010">
    <property type="entry name" value="Cystatin_dom"/>
</dbReference>
<dbReference type="SUPFAM" id="SSF54403">
    <property type="entry name" value="Cystatin/monellin"/>
    <property type="match status" value="3"/>
</dbReference>
<gene>
    <name evidence="5" type="ORF">RJ639_022187</name>
</gene>
<keyword evidence="2 3" id="KW-0789">Thiol protease inhibitor</keyword>
<organism evidence="5 6">
    <name type="scientific">Escallonia herrerae</name>
    <dbReference type="NCBI Taxonomy" id="1293975"/>
    <lineage>
        <taxon>Eukaryota</taxon>
        <taxon>Viridiplantae</taxon>
        <taxon>Streptophyta</taxon>
        <taxon>Embryophyta</taxon>
        <taxon>Tracheophyta</taxon>
        <taxon>Spermatophyta</taxon>
        <taxon>Magnoliopsida</taxon>
        <taxon>eudicotyledons</taxon>
        <taxon>Gunneridae</taxon>
        <taxon>Pentapetalae</taxon>
        <taxon>asterids</taxon>
        <taxon>campanulids</taxon>
        <taxon>Escalloniales</taxon>
        <taxon>Escalloniaceae</taxon>
        <taxon>Escallonia</taxon>
    </lineage>
</organism>
<dbReference type="Pfam" id="PF00031">
    <property type="entry name" value="Cystatin"/>
    <property type="match status" value="1"/>
</dbReference>
<evidence type="ECO:0000256" key="1">
    <source>
        <dbReference type="ARBA" id="ARBA00022690"/>
    </source>
</evidence>
<keyword evidence="1 3" id="KW-0646">Protease inhibitor</keyword>
<accession>A0AA88V5R0</accession>
<comment type="similarity">
    <text evidence="3">Belongs to the cystatin family. Phytocystatin subfamily.</text>
</comment>